<keyword evidence="1 3" id="KW-0808">Transferase</keyword>
<comment type="caution">
    <text evidence="3">The sequence shown here is derived from an EMBL/GenBank/DDBJ whole genome shotgun (WGS) entry which is preliminary data.</text>
</comment>
<keyword evidence="3" id="KW-0489">Methyltransferase</keyword>
<dbReference type="Proteomes" id="UP000269154">
    <property type="component" value="Unassembled WGS sequence"/>
</dbReference>
<dbReference type="Pfam" id="PF08241">
    <property type="entry name" value="Methyltransf_11"/>
    <property type="match status" value="1"/>
</dbReference>
<dbReference type="GO" id="GO:0032259">
    <property type="term" value="P:methylation"/>
    <property type="evidence" value="ECO:0007669"/>
    <property type="project" value="UniProtKB-KW"/>
</dbReference>
<dbReference type="CDD" id="cd02440">
    <property type="entry name" value="AdoMet_MTases"/>
    <property type="match status" value="1"/>
</dbReference>
<dbReference type="PANTHER" id="PTHR43861">
    <property type="entry name" value="TRANS-ACONITATE 2-METHYLTRANSFERASE-RELATED"/>
    <property type="match status" value="1"/>
</dbReference>
<dbReference type="InterPro" id="IPR013216">
    <property type="entry name" value="Methyltransf_11"/>
</dbReference>
<proteinExistence type="predicted"/>
<dbReference type="AlphaFoldDB" id="A0A3N6PXJ7"/>
<evidence type="ECO:0000259" key="2">
    <source>
        <dbReference type="Pfam" id="PF08241"/>
    </source>
</evidence>
<dbReference type="OrthoDB" id="9770485at2"/>
<reference evidence="3 4" key="1">
    <citation type="journal article" date="2018" name="ACS Chem. Biol.">
        <title>Ketoreductase domain dysfunction expands chemodiversity: malyngamide biosynthesis in the cyanobacterium Okeania hirsuta.</title>
        <authorList>
            <person name="Moss N.A."/>
            <person name="Leao T."/>
            <person name="Rankin M."/>
            <person name="McCullough T.M."/>
            <person name="Qu P."/>
            <person name="Korobeynikov A."/>
            <person name="Smith J.L."/>
            <person name="Gerwick L."/>
            <person name="Gerwick W.H."/>
        </authorList>
    </citation>
    <scope>NUCLEOTIDE SEQUENCE [LARGE SCALE GENOMIC DNA]</scope>
    <source>
        <strain evidence="3 4">PAB10Feb10-1</strain>
    </source>
</reference>
<evidence type="ECO:0000313" key="4">
    <source>
        <dbReference type="Proteomes" id="UP000269154"/>
    </source>
</evidence>
<gene>
    <name evidence="3" type="ORF">D5R40_09675</name>
</gene>
<evidence type="ECO:0000313" key="3">
    <source>
        <dbReference type="EMBL" id="RQH46421.1"/>
    </source>
</evidence>
<dbReference type="GO" id="GO:0008757">
    <property type="term" value="F:S-adenosylmethionine-dependent methyltransferase activity"/>
    <property type="evidence" value="ECO:0007669"/>
    <property type="project" value="InterPro"/>
</dbReference>
<dbReference type="SUPFAM" id="SSF53335">
    <property type="entry name" value="S-adenosyl-L-methionine-dependent methyltransferases"/>
    <property type="match status" value="1"/>
</dbReference>
<evidence type="ECO:0000256" key="1">
    <source>
        <dbReference type="ARBA" id="ARBA00022679"/>
    </source>
</evidence>
<name>A0A3N6PXJ7_9CYAN</name>
<dbReference type="Gene3D" id="3.40.50.150">
    <property type="entry name" value="Vaccinia Virus protein VP39"/>
    <property type="match status" value="1"/>
</dbReference>
<sequence>MSGSTDYIFSNTQNLKELERLQAIEQIFDQKTRERILTTGITEKWQCLEVGAGAGAIAKWLATVIGDSGKVIAVDLDTRFLAKIQSSNIEVLEADFCRLALESQSFDLIHARCLLIHIRDFQLALSKMVDLLKPGGWLVIEEPDFSAAKAIAGDSQMCQSVDQVNLAIEKMFADRGTDYALGAKLPEILQKYDWQKLSVENDAPVSPGRSGIAKMMKMSAMQLTEKYIATGKASYSDVDNYCLFAEDPNTQAIYHATVGVIAQK</sequence>
<dbReference type="RefSeq" id="WP_124154553.1">
    <property type="nucleotide sequence ID" value="NZ_CAWOLW010000335.1"/>
</dbReference>
<dbReference type="InterPro" id="IPR029063">
    <property type="entry name" value="SAM-dependent_MTases_sf"/>
</dbReference>
<dbReference type="PANTHER" id="PTHR43861:SF3">
    <property type="entry name" value="PUTATIVE (AFU_ORTHOLOGUE AFUA_2G14390)-RELATED"/>
    <property type="match status" value="1"/>
</dbReference>
<organism evidence="3 4">
    <name type="scientific">Okeania hirsuta</name>
    <dbReference type="NCBI Taxonomy" id="1458930"/>
    <lineage>
        <taxon>Bacteria</taxon>
        <taxon>Bacillati</taxon>
        <taxon>Cyanobacteriota</taxon>
        <taxon>Cyanophyceae</taxon>
        <taxon>Oscillatoriophycideae</taxon>
        <taxon>Oscillatoriales</taxon>
        <taxon>Microcoleaceae</taxon>
        <taxon>Okeania</taxon>
    </lineage>
</organism>
<keyword evidence="4" id="KW-1185">Reference proteome</keyword>
<accession>A0A3N6PXJ7</accession>
<protein>
    <submittedName>
        <fullName evidence="3">Class I SAM-dependent methyltransferase</fullName>
    </submittedName>
</protein>
<dbReference type="EMBL" id="RCBY01000040">
    <property type="protein sequence ID" value="RQH46421.1"/>
    <property type="molecule type" value="Genomic_DNA"/>
</dbReference>
<feature type="domain" description="Methyltransferase type 11" evidence="2">
    <location>
        <begin position="48"/>
        <end position="140"/>
    </location>
</feature>